<evidence type="ECO:0000256" key="1">
    <source>
        <dbReference type="SAM" id="Phobius"/>
    </source>
</evidence>
<keyword evidence="2" id="KW-0732">Signal</keyword>
<evidence type="ECO:0000256" key="2">
    <source>
        <dbReference type="SAM" id="SignalP"/>
    </source>
</evidence>
<dbReference type="Proteomes" id="UP000176009">
    <property type="component" value="Unassembled WGS sequence"/>
</dbReference>
<organism evidence="4 6">
    <name type="scientific">Salegentibacter salarius</name>
    <dbReference type="NCBI Taxonomy" id="435906"/>
    <lineage>
        <taxon>Bacteria</taxon>
        <taxon>Pseudomonadati</taxon>
        <taxon>Bacteroidota</taxon>
        <taxon>Flavobacteriia</taxon>
        <taxon>Flavobacteriales</taxon>
        <taxon>Flavobacteriaceae</taxon>
        <taxon>Salegentibacter</taxon>
    </lineage>
</organism>
<dbReference type="OrthoDB" id="1494224at2"/>
<reference evidence="4 6" key="1">
    <citation type="submission" date="2015-10" db="EMBL/GenBank/DDBJ databases">
        <title>Draft genome sequence of Salegentibacter salinarum KCTC 12975.</title>
        <authorList>
            <person name="Lin W."/>
            <person name="Zheng Q."/>
        </authorList>
    </citation>
    <scope>NUCLEOTIDE SEQUENCE [LARGE SCALE GENOMIC DNA]</scope>
    <source>
        <strain evidence="4 6">KCTC 12974</strain>
    </source>
</reference>
<dbReference type="EMBL" id="LKTR01000049">
    <property type="protein sequence ID" value="PKD16599.1"/>
    <property type="molecule type" value="Genomic_DNA"/>
</dbReference>
<evidence type="ECO:0000313" key="3">
    <source>
        <dbReference type="EMBL" id="OEY71713.1"/>
    </source>
</evidence>
<feature type="signal peptide" evidence="2">
    <location>
        <begin position="1"/>
        <end position="18"/>
    </location>
</feature>
<evidence type="ECO:0000313" key="4">
    <source>
        <dbReference type="EMBL" id="PKD16599.1"/>
    </source>
</evidence>
<reference evidence="3 5" key="2">
    <citation type="submission" date="2016-09" db="EMBL/GenBank/DDBJ databases">
        <title>Genome Sequence of Salegentibacter salarius,Isolated from a Marine Solar Saltern of the Yellow Sea in South Korea.</title>
        <authorList>
            <person name="Zheng Q."/>
            <person name="Liu Y."/>
        </authorList>
    </citation>
    <scope>NUCLEOTIDE SEQUENCE [LARGE SCALE GENOMIC DNA]</scope>
    <source>
        <strain evidence="3 5">KCTC 12974</strain>
    </source>
</reference>
<comment type="caution">
    <text evidence="4">The sequence shown here is derived from an EMBL/GenBank/DDBJ whole genome shotgun (WGS) entry which is preliminary data.</text>
</comment>
<keyword evidence="5" id="KW-1185">Reference proteome</keyword>
<proteinExistence type="predicted"/>
<dbReference type="EMBL" id="MJBR01000042">
    <property type="protein sequence ID" value="OEY71713.1"/>
    <property type="molecule type" value="Genomic_DNA"/>
</dbReference>
<evidence type="ECO:0000313" key="6">
    <source>
        <dbReference type="Proteomes" id="UP000232533"/>
    </source>
</evidence>
<accession>A0A2N0TPC4</accession>
<keyword evidence="1" id="KW-1133">Transmembrane helix</keyword>
<keyword evidence="1" id="KW-0472">Membrane</keyword>
<name>A0A2N0TPC4_9FLAO</name>
<dbReference type="RefSeq" id="WP_070055006.1">
    <property type="nucleotide sequence ID" value="NZ_FVZF01000044.1"/>
</dbReference>
<feature type="chain" id="PRO_5014618598" evidence="2">
    <location>
        <begin position="19"/>
        <end position="360"/>
    </location>
</feature>
<gene>
    <name evidence="4" type="ORF">APR40_15075</name>
    <name evidence="3" type="ORF">BHS39_15105</name>
</gene>
<feature type="transmembrane region" description="Helical" evidence="1">
    <location>
        <begin position="74"/>
        <end position="95"/>
    </location>
</feature>
<sequence length="360" mass="41790">MTKKILFLLLILASSVNAQNPERINPDSLNVYSEITELQKTVGSLEKELENQEKINNRSYSSISNQISAASWNLTIFGILFGVAALFIGVYVTYIERKIIDLKDKNETLLEKTLKTKEEVVAINDNINNNLNKIFLKIRREETIHILKRLTKIPEDIGNFTQQLLSRELERDDFNYLKEAYKNLGPKPQPDEDSWIKLDLSHHGSYQLVFFQHFLDLALKDEIIGPHMADKYESAIKSSFKNDMIKSTEDFSRALVDLGLENRKNDINKYFEGLSKSDFKNNSDIMNILLNSLQSRENQFKLFNLIEDEDHTLPSKLLYARILKKKYKDSKLTESEKITLENVDELIVRFEKSQEAKEKT</sequence>
<dbReference type="AlphaFoldDB" id="A0A2N0TPC4"/>
<evidence type="ECO:0000313" key="5">
    <source>
        <dbReference type="Proteomes" id="UP000176009"/>
    </source>
</evidence>
<protein>
    <submittedName>
        <fullName evidence="4">Uncharacterized protein</fullName>
    </submittedName>
</protein>
<keyword evidence="1" id="KW-0812">Transmembrane</keyword>
<dbReference type="Proteomes" id="UP000232533">
    <property type="component" value="Unassembled WGS sequence"/>
</dbReference>